<evidence type="ECO:0000256" key="1">
    <source>
        <dbReference type="SAM" id="MobiDB-lite"/>
    </source>
</evidence>
<accession>A0ABX4HXW2</accession>
<evidence type="ECO:0000313" key="2">
    <source>
        <dbReference type="EMBL" id="PCO04495.1"/>
    </source>
</evidence>
<sequence>MPPDPPLQPNLNLPDSEDLDSGVPSEIAMQPAEIRHRLHRLGFKPVTDIHFARGRWQVIAYRQGEKRWLQLDENTGLLLSDRPAPY</sequence>
<name>A0ABX4HXW2_9GAMM</name>
<dbReference type="Proteomes" id="UP000218427">
    <property type="component" value="Unassembled WGS sequence"/>
</dbReference>
<comment type="caution">
    <text evidence="2">The sequence shown here is derived from an EMBL/GenBank/DDBJ whole genome shotgun (WGS) entry which is preliminary data.</text>
</comment>
<dbReference type="EMBL" id="LRFG02000005">
    <property type="protein sequence ID" value="PCO04495.1"/>
    <property type="molecule type" value="Genomic_DNA"/>
</dbReference>
<gene>
    <name evidence="2" type="ORF">AWR36_013690</name>
</gene>
<proteinExistence type="predicted"/>
<reference evidence="2" key="1">
    <citation type="submission" date="2017-08" db="EMBL/GenBank/DDBJ databases">
        <title>Microbulbifer marisrubri sp. nov., a halophilic alphaproteobacterium isolated from marine sediment of the Yellow Sea, China.</title>
        <authorList>
            <person name="Zhang G."/>
            <person name="Xiong Q."/>
        </authorList>
    </citation>
    <scope>NUCLEOTIDE SEQUENCE [LARGE SCALE GENOMIC DNA]</scope>
    <source>
        <strain evidence="2">WRN-8</strain>
    </source>
</reference>
<organism evidence="2 3">
    <name type="scientific">Microbulbifer flavimaris</name>
    <dbReference type="NCBI Taxonomy" id="1781068"/>
    <lineage>
        <taxon>Bacteria</taxon>
        <taxon>Pseudomonadati</taxon>
        <taxon>Pseudomonadota</taxon>
        <taxon>Gammaproteobacteria</taxon>
        <taxon>Cellvibrionales</taxon>
        <taxon>Microbulbiferaceae</taxon>
        <taxon>Microbulbifer</taxon>
    </lineage>
</organism>
<evidence type="ECO:0008006" key="4">
    <source>
        <dbReference type="Google" id="ProtNLM"/>
    </source>
</evidence>
<keyword evidence="3" id="KW-1185">Reference proteome</keyword>
<feature type="region of interest" description="Disordered" evidence="1">
    <location>
        <begin position="1"/>
        <end position="22"/>
    </location>
</feature>
<protein>
    <recommendedName>
        <fullName evidence="4">PepSY domain-containing protein</fullName>
    </recommendedName>
</protein>
<evidence type="ECO:0000313" key="3">
    <source>
        <dbReference type="Proteomes" id="UP000218427"/>
    </source>
</evidence>